<dbReference type="InterPro" id="IPR001623">
    <property type="entry name" value="DnaJ_domain"/>
</dbReference>
<feature type="domain" description="J" evidence="6">
    <location>
        <begin position="119"/>
        <end position="182"/>
    </location>
</feature>
<evidence type="ECO:0000256" key="1">
    <source>
        <dbReference type="ARBA" id="ARBA00004240"/>
    </source>
</evidence>
<evidence type="ECO:0000256" key="3">
    <source>
        <dbReference type="ARBA" id="ARBA00022824"/>
    </source>
</evidence>
<feature type="compositionally biased region" description="Low complexity" evidence="5">
    <location>
        <begin position="237"/>
        <end position="252"/>
    </location>
</feature>
<dbReference type="Gene3D" id="1.10.287.110">
    <property type="entry name" value="DnaJ domain"/>
    <property type="match status" value="1"/>
</dbReference>
<accession>A0A7Y4JQG4</accession>
<evidence type="ECO:0000313" key="8">
    <source>
        <dbReference type="Proteomes" id="UP000528460"/>
    </source>
</evidence>
<dbReference type="AlphaFoldDB" id="A0A7Y4JQG4"/>
<feature type="repeat" description="TPR" evidence="4">
    <location>
        <begin position="289"/>
        <end position="322"/>
    </location>
</feature>
<keyword evidence="4" id="KW-0802">TPR repeat</keyword>
<dbReference type="Gene3D" id="1.25.40.10">
    <property type="entry name" value="Tetratricopeptide repeat domain"/>
    <property type="match status" value="2"/>
</dbReference>
<dbReference type="InterPro" id="IPR036869">
    <property type="entry name" value="J_dom_sf"/>
</dbReference>
<dbReference type="SUPFAM" id="SSF48452">
    <property type="entry name" value="TPR-like"/>
    <property type="match status" value="1"/>
</dbReference>
<feature type="compositionally biased region" description="Pro residues" evidence="5">
    <location>
        <begin position="183"/>
        <end position="204"/>
    </location>
</feature>
<feature type="repeat" description="TPR" evidence="4">
    <location>
        <begin position="410"/>
        <end position="443"/>
    </location>
</feature>
<organism evidence="7 8">
    <name type="scientific">Corallococcus exercitus</name>
    <dbReference type="NCBI Taxonomy" id="2316736"/>
    <lineage>
        <taxon>Bacteria</taxon>
        <taxon>Pseudomonadati</taxon>
        <taxon>Myxococcota</taxon>
        <taxon>Myxococcia</taxon>
        <taxon>Myxococcales</taxon>
        <taxon>Cystobacterineae</taxon>
        <taxon>Myxococcaceae</taxon>
        <taxon>Corallococcus</taxon>
    </lineage>
</organism>
<proteinExistence type="predicted"/>
<dbReference type="CDD" id="cd06257">
    <property type="entry name" value="DnaJ"/>
    <property type="match status" value="1"/>
</dbReference>
<dbReference type="InterPro" id="IPR019734">
    <property type="entry name" value="TPR_rpt"/>
</dbReference>
<reference evidence="7 8" key="1">
    <citation type="submission" date="2020-05" db="EMBL/GenBank/DDBJ databases">
        <authorList>
            <person name="Whitworth D."/>
        </authorList>
    </citation>
    <scope>NUCLEOTIDE SEQUENCE [LARGE SCALE GENOMIC DNA]</scope>
    <source>
        <strain evidence="7 8">CA046A</strain>
    </source>
</reference>
<dbReference type="Pfam" id="PF00226">
    <property type="entry name" value="DnaJ"/>
    <property type="match status" value="1"/>
</dbReference>
<comment type="caution">
    <text evidence="7">The sequence shown here is derived from an EMBL/GenBank/DDBJ whole genome shotgun (WGS) entry which is preliminary data.</text>
</comment>
<evidence type="ECO:0000256" key="5">
    <source>
        <dbReference type="SAM" id="MobiDB-lite"/>
    </source>
</evidence>
<dbReference type="PROSITE" id="PS50005">
    <property type="entry name" value="TPR"/>
    <property type="match status" value="2"/>
</dbReference>
<feature type="region of interest" description="Disordered" evidence="5">
    <location>
        <begin position="176"/>
        <end position="283"/>
    </location>
</feature>
<evidence type="ECO:0000256" key="4">
    <source>
        <dbReference type="PROSITE-ProRule" id="PRU00339"/>
    </source>
</evidence>
<dbReference type="PANTHER" id="PTHR44140">
    <property type="entry name" value="LD25575P"/>
    <property type="match status" value="1"/>
</dbReference>
<gene>
    <name evidence="7" type="ORF">HNS30_09625</name>
</gene>
<dbReference type="GO" id="GO:0051787">
    <property type="term" value="F:misfolded protein binding"/>
    <property type="evidence" value="ECO:0007669"/>
    <property type="project" value="TreeGrafter"/>
</dbReference>
<dbReference type="Pfam" id="PF14559">
    <property type="entry name" value="TPR_19"/>
    <property type="match status" value="1"/>
</dbReference>
<dbReference type="GO" id="GO:0051087">
    <property type="term" value="F:protein-folding chaperone binding"/>
    <property type="evidence" value="ECO:0007669"/>
    <property type="project" value="TreeGrafter"/>
</dbReference>
<keyword evidence="3" id="KW-0256">Endoplasmic reticulum</keyword>
<name>A0A7Y4JQG4_9BACT</name>
<keyword evidence="2" id="KW-0732">Signal</keyword>
<evidence type="ECO:0000256" key="2">
    <source>
        <dbReference type="ARBA" id="ARBA00022729"/>
    </source>
</evidence>
<comment type="subcellular location">
    <subcellularLocation>
        <location evidence="1">Endoplasmic reticulum</location>
    </subcellularLocation>
</comment>
<sequence>MSAPNPIVGLGGRTDHIATVPHLDPARLQLSPEEGSVLALVGRVERIDSVLSRSSLGEARTIAVLLSLRAKGAIVPARVVQRAPPAAPVVDAAMAEEVDLEPEQKRDIIEMERSLDGMDHHAVLGVARGASPQEVKQAYYNASRRFHPDRYFGKNLGSFRARLERIFKRLTDAHNALSRQEPPRAPAAPPAPAARAPATPPPGAPSARTPSGTFAATQPPGASGARTASGTFAAVNPSASSGARPPSGAFAAVPPPAAAPADDPESEARRAERQARLARHPYMARSHKLTELIARGKAATARGDFERAYQDFNHVLGLDPKNREVAQLLVEARRKHDLHRAQTEVERGQELEMRGDFAGAQSAYRLAVSLNADNPEAAFQAARVGRELTQDPQEVLKLAQRAVELKPGRADYQLLLAQMLLVAGQKKQAKHHFEEVVRLDPDNADARAGLKKLRWTFT</sequence>
<dbReference type="Proteomes" id="UP000528460">
    <property type="component" value="Unassembled WGS sequence"/>
</dbReference>
<dbReference type="PROSITE" id="PS50076">
    <property type="entry name" value="DNAJ_2"/>
    <property type="match status" value="1"/>
</dbReference>
<dbReference type="SMART" id="SM00271">
    <property type="entry name" value="DnaJ"/>
    <property type="match status" value="1"/>
</dbReference>
<dbReference type="SMART" id="SM00028">
    <property type="entry name" value="TPR"/>
    <property type="match status" value="3"/>
</dbReference>
<dbReference type="RefSeq" id="WP_171413488.1">
    <property type="nucleotide sequence ID" value="NZ_JABFJW010000055.1"/>
</dbReference>
<dbReference type="SUPFAM" id="SSF46565">
    <property type="entry name" value="Chaperone J-domain"/>
    <property type="match status" value="1"/>
</dbReference>
<dbReference type="EMBL" id="JABFJW010000055">
    <property type="protein sequence ID" value="NOK09289.1"/>
    <property type="molecule type" value="Genomic_DNA"/>
</dbReference>
<protein>
    <submittedName>
        <fullName evidence="7">Tetratricopeptide repeat protein</fullName>
    </submittedName>
</protein>
<evidence type="ECO:0000259" key="6">
    <source>
        <dbReference type="PROSITE" id="PS50076"/>
    </source>
</evidence>
<feature type="compositionally biased region" description="Basic and acidic residues" evidence="5">
    <location>
        <begin position="266"/>
        <end position="275"/>
    </location>
</feature>
<dbReference type="PRINTS" id="PR00625">
    <property type="entry name" value="JDOMAIN"/>
</dbReference>
<dbReference type="GO" id="GO:0034975">
    <property type="term" value="P:protein folding in endoplasmic reticulum"/>
    <property type="evidence" value="ECO:0007669"/>
    <property type="project" value="TreeGrafter"/>
</dbReference>
<evidence type="ECO:0000313" key="7">
    <source>
        <dbReference type="EMBL" id="NOK09289.1"/>
    </source>
</evidence>
<dbReference type="InterPro" id="IPR051727">
    <property type="entry name" value="DnaJ_C3_Co-chaperones"/>
</dbReference>
<dbReference type="InterPro" id="IPR011990">
    <property type="entry name" value="TPR-like_helical_dom_sf"/>
</dbReference>
<dbReference type="PANTHER" id="PTHR44140:SF2">
    <property type="entry name" value="LD25575P"/>
    <property type="match status" value="1"/>
</dbReference>